<reference evidence="1" key="1">
    <citation type="journal article" date="2014" name="Int. J. Syst. Evol. Microbiol.">
        <title>Complete genome sequence of Corynebacterium casei LMG S-19264T (=DSM 44701T), isolated from a smear-ripened cheese.</title>
        <authorList>
            <consortium name="US DOE Joint Genome Institute (JGI-PGF)"/>
            <person name="Walter F."/>
            <person name="Albersmeier A."/>
            <person name="Kalinowski J."/>
            <person name="Ruckert C."/>
        </authorList>
    </citation>
    <scope>NUCLEOTIDE SEQUENCE</scope>
    <source>
        <strain evidence="1">JCM 3313</strain>
    </source>
</reference>
<protein>
    <submittedName>
        <fullName evidence="1">Uncharacterized protein</fullName>
    </submittedName>
</protein>
<name>A0A918AMM6_9PSEU</name>
<evidence type="ECO:0000313" key="1">
    <source>
        <dbReference type="EMBL" id="GGP58870.1"/>
    </source>
</evidence>
<accession>A0A918AMM6</accession>
<evidence type="ECO:0000313" key="2">
    <source>
        <dbReference type="Proteomes" id="UP000639606"/>
    </source>
</evidence>
<gene>
    <name evidence="1" type="ORF">GCM10010185_34180</name>
</gene>
<proteinExistence type="predicted"/>
<sequence>MATSDDFRGLADWWAGFEAPERAGEPAYPANFGWLPSPVQALPSLIPRPRGARDDTL</sequence>
<dbReference type="AlphaFoldDB" id="A0A918AMM6"/>
<comment type="caution">
    <text evidence="1">The sequence shown here is derived from an EMBL/GenBank/DDBJ whole genome shotgun (WGS) entry which is preliminary data.</text>
</comment>
<dbReference type="Proteomes" id="UP000639606">
    <property type="component" value="Unassembled WGS sequence"/>
</dbReference>
<dbReference type="EMBL" id="BMRG01000005">
    <property type="protein sequence ID" value="GGP58870.1"/>
    <property type="molecule type" value="Genomic_DNA"/>
</dbReference>
<dbReference type="RefSeq" id="WP_189224234.1">
    <property type="nucleotide sequence ID" value="NZ_BMRG01000005.1"/>
</dbReference>
<keyword evidence="2" id="KW-1185">Reference proteome</keyword>
<organism evidence="1 2">
    <name type="scientific">Saccharothrix coeruleofusca</name>
    <dbReference type="NCBI Taxonomy" id="33919"/>
    <lineage>
        <taxon>Bacteria</taxon>
        <taxon>Bacillati</taxon>
        <taxon>Actinomycetota</taxon>
        <taxon>Actinomycetes</taxon>
        <taxon>Pseudonocardiales</taxon>
        <taxon>Pseudonocardiaceae</taxon>
        <taxon>Saccharothrix</taxon>
    </lineage>
</organism>
<reference evidence="1" key="2">
    <citation type="submission" date="2020-09" db="EMBL/GenBank/DDBJ databases">
        <authorList>
            <person name="Sun Q."/>
            <person name="Ohkuma M."/>
        </authorList>
    </citation>
    <scope>NUCLEOTIDE SEQUENCE</scope>
    <source>
        <strain evidence="1">JCM 3313</strain>
    </source>
</reference>